<dbReference type="GO" id="GO:0003700">
    <property type="term" value="F:DNA-binding transcription factor activity"/>
    <property type="evidence" value="ECO:0007669"/>
    <property type="project" value="InterPro"/>
</dbReference>
<evidence type="ECO:0000313" key="7">
    <source>
        <dbReference type="Proteomes" id="UP000002217"/>
    </source>
</evidence>
<evidence type="ECO:0000256" key="3">
    <source>
        <dbReference type="ARBA" id="ARBA00023125"/>
    </source>
</evidence>
<dbReference type="PANTHER" id="PTHR30126">
    <property type="entry name" value="HTH-TYPE TRANSCRIPTIONAL REGULATOR"/>
    <property type="match status" value="1"/>
</dbReference>
<feature type="domain" description="HTH lysR-type" evidence="5">
    <location>
        <begin position="1"/>
        <end position="58"/>
    </location>
</feature>
<dbReference type="OrthoDB" id="9785745at2"/>
<dbReference type="PRINTS" id="PR00039">
    <property type="entry name" value="HTHLYSR"/>
</dbReference>
<evidence type="ECO:0000259" key="5">
    <source>
        <dbReference type="PROSITE" id="PS50931"/>
    </source>
</evidence>
<dbReference type="EMBL" id="CP001720">
    <property type="protein sequence ID" value="ACV64440.1"/>
    <property type="molecule type" value="Genomic_DNA"/>
</dbReference>
<keyword evidence="4" id="KW-0804">Transcription</keyword>
<dbReference type="InterPro" id="IPR036388">
    <property type="entry name" value="WH-like_DNA-bd_sf"/>
</dbReference>
<evidence type="ECO:0000256" key="1">
    <source>
        <dbReference type="ARBA" id="ARBA00009437"/>
    </source>
</evidence>
<protein>
    <submittedName>
        <fullName evidence="6">Transcriptional regulator, LysR family</fullName>
    </submittedName>
</protein>
<dbReference type="Gene3D" id="1.10.10.10">
    <property type="entry name" value="Winged helix-like DNA-binding domain superfamily/Winged helix DNA-binding domain"/>
    <property type="match status" value="1"/>
</dbReference>
<sequence length="300" mass="33696">MNFNFLQTFVTVIEFNSISKAAKALNITQPAVSKQIASLEDHFGIKLLERLGRKMVPTEAGNRLNRHAKIILNSLQQAEKEINEMISEVRGNLVIGASTIPGQYILPKIIGLFKKQYPQVKTVLEISDSGKVIEKLLEHEIHLGAIGTKVLHDKIASIKLSDDELVLITPLEHPFATRKTVKAVELAGEQMVWRESDSGTRHAVEEKLTAKGLNVNNLIITAEFGSTESIIGAVEAGMGISFVSHWAVPENEYRRNIAVLRLEDIVLDRNLYIIYPKRKYFNRTAETFINFLHQLDNKGF</sequence>
<dbReference type="GO" id="GO:0000976">
    <property type="term" value="F:transcription cis-regulatory region binding"/>
    <property type="evidence" value="ECO:0007669"/>
    <property type="project" value="TreeGrafter"/>
</dbReference>
<dbReference type="InterPro" id="IPR000847">
    <property type="entry name" value="LysR_HTH_N"/>
</dbReference>
<dbReference type="SUPFAM" id="SSF46785">
    <property type="entry name" value="Winged helix' DNA-binding domain"/>
    <property type="match status" value="1"/>
</dbReference>
<evidence type="ECO:0000256" key="2">
    <source>
        <dbReference type="ARBA" id="ARBA00023015"/>
    </source>
</evidence>
<dbReference type="Gene3D" id="3.40.190.290">
    <property type="match status" value="1"/>
</dbReference>
<evidence type="ECO:0000256" key="4">
    <source>
        <dbReference type="ARBA" id="ARBA00023163"/>
    </source>
</evidence>
<keyword evidence="3" id="KW-0238">DNA-binding</keyword>
<accession>C8VWS6</accession>
<dbReference type="Pfam" id="PF00126">
    <property type="entry name" value="HTH_1"/>
    <property type="match status" value="1"/>
</dbReference>
<dbReference type="InterPro" id="IPR047788">
    <property type="entry name" value="LysR-like_Sec_metab"/>
</dbReference>
<name>C8VWS6_DESAS</name>
<evidence type="ECO:0000313" key="6">
    <source>
        <dbReference type="EMBL" id="ACV64440.1"/>
    </source>
</evidence>
<dbReference type="SUPFAM" id="SSF53850">
    <property type="entry name" value="Periplasmic binding protein-like II"/>
    <property type="match status" value="1"/>
</dbReference>
<dbReference type="PROSITE" id="PS50931">
    <property type="entry name" value="HTH_LYSR"/>
    <property type="match status" value="1"/>
</dbReference>
<dbReference type="RefSeq" id="WP_015759124.1">
    <property type="nucleotide sequence ID" value="NC_013216.1"/>
</dbReference>
<dbReference type="AlphaFoldDB" id="C8VWS6"/>
<dbReference type="InterPro" id="IPR036390">
    <property type="entry name" value="WH_DNA-bd_sf"/>
</dbReference>
<organism evidence="6 7">
    <name type="scientific">Desulfofarcimen acetoxidans (strain ATCC 49208 / DSM 771 / KCTC 5769 / VKM B-1644 / 5575)</name>
    <name type="common">Desulfotomaculum acetoxidans</name>
    <dbReference type="NCBI Taxonomy" id="485916"/>
    <lineage>
        <taxon>Bacteria</taxon>
        <taxon>Bacillati</taxon>
        <taxon>Bacillota</taxon>
        <taxon>Clostridia</taxon>
        <taxon>Eubacteriales</taxon>
        <taxon>Peptococcaceae</taxon>
        <taxon>Desulfofarcimen</taxon>
    </lineage>
</organism>
<comment type="similarity">
    <text evidence="1">Belongs to the LysR transcriptional regulatory family.</text>
</comment>
<keyword evidence="7" id="KW-1185">Reference proteome</keyword>
<dbReference type="CDD" id="cd08420">
    <property type="entry name" value="PBP2_CysL_like"/>
    <property type="match status" value="1"/>
</dbReference>
<keyword evidence="2" id="KW-0805">Transcription regulation</keyword>
<dbReference type="KEGG" id="dae:Dtox_3732"/>
<reference evidence="6 7" key="1">
    <citation type="journal article" date="2009" name="Stand. Genomic Sci.">
        <title>Complete genome sequence of Desulfotomaculum acetoxidans type strain (5575).</title>
        <authorList>
            <person name="Spring S."/>
            <person name="Lapidus A."/>
            <person name="Schroder M."/>
            <person name="Gleim D."/>
            <person name="Sims D."/>
            <person name="Meincke L."/>
            <person name="Glavina Del Rio T."/>
            <person name="Tice H."/>
            <person name="Copeland A."/>
            <person name="Cheng J.F."/>
            <person name="Lucas S."/>
            <person name="Chen F."/>
            <person name="Nolan M."/>
            <person name="Bruce D."/>
            <person name="Goodwin L."/>
            <person name="Pitluck S."/>
            <person name="Ivanova N."/>
            <person name="Mavromatis K."/>
            <person name="Mikhailova N."/>
            <person name="Pati A."/>
            <person name="Chen A."/>
            <person name="Palaniappan K."/>
            <person name="Land M."/>
            <person name="Hauser L."/>
            <person name="Chang Y.J."/>
            <person name="Jeffries C.D."/>
            <person name="Chain P."/>
            <person name="Saunders E."/>
            <person name="Brettin T."/>
            <person name="Detter J.C."/>
            <person name="Goker M."/>
            <person name="Bristow J."/>
            <person name="Eisen J.A."/>
            <person name="Markowitz V."/>
            <person name="Hugenholtz P."/>
            <person name="Kyrpides N.C."/>
            <person name="Klenk H.P."/>
            <person name="Han C."/>
        </authorList>
    </citation>
    <scope>NUCLEOTIDE SEQUENCE [LARGE SCALE GENOMIC DNA]</scope>
    <source>
        <strain evidence="7">ATCC 49208 / DSM 771 / VKM B-1644</strain>
    </source>
</reference>
<dbReference type="InterPro" id="IPR005119">
    <property type="entry name" value="LysR_subst-bd"/>
</dbReference>
<dbReference type="Proteomes" id="UP000002217">
    <property type="component" value="Chromosome"/>
</dbReference>
<dbReference type="FunFam" id="1.10.10.10:FF:000001">
    <property type="entry name" value="LysR family transcriptional regulator"/>
    <property type="match status" value="1"/>
</dbReference>
<gene>
    <name evidence="6" type="ordered locus">Dtox_3732</name>
</gene>
<dbReference type="eggNOG" id="COG0583">
    <property type="taxonomic scope" value="Bacteria"/>
</dbReference>
<dbReference type="Pfam" id="PF03466">
    <property type="entry name" value="LysR_substrate"/>
    <property type="match status" value="1"/>
</dbReference>
<dbReference type="NCBIfam" id="NF040786">
    <property type="entry name" value="LysR_Sec_metab"/>
    <property type="match status" value="1"/>
</dbReference>
<proteinExistence type="inferred from homology"/>
<dbReference type="HOGENOM" id="CLU_039613_6_1_9"/>
<dbReference type="PANTHER" id="PTHR30126:SF64">
    <property type="entry name" value="HTH-TYPE TRANSCRIPTIONAL REGULATOR CITR"/>
    <property type="match status" value="1"/>
</dbReference>